<evidence type="ECO:0000256" key="2">
    <source>
        <dbReference type="ARBA" id="ARBA00022525"/>
    </source>
</evidence>
<evidence type="ECO:0000256" key="4">
    <source>
        <dbReference type="ARBA" id="ARBA00022837"/>
    </source>
</evidence>
<feature type="compositionally biased region" description="Polar residues" evidence="5">
    <location>
        <begin position="143"/>
        <end position="155"/>
    </location>
</feature>
<dbReference type="Pfam" id="PF18884">
    <property type="entry name" value="TSP3_bac"/>
    <property type="match status" value="2"/>
</dbReference>
<keyword evidence="2" id="KW-0964">Secreted</keyword>
<feature type="compositionally biased region" description="Low complexity" evidence="5">
    <location>
        <begin position="365"/>
        <end position="381"/>
    </location>
</feature>
<comment type="caution">
    <text evidence="6">The sequence shown here is derived from an EMBL/GenBank/DDBJ whole genome shotgun (WGS) entry which is preliminary data.</text>
</comment>
<comment type="subcellular location">
    <subcellularLocation>
        <location evidence="1">Secreted</location>
    </subcellularLocation>
</comment>
<feature type="compositionally biased region" description="Polar residues" evidence="5">
    <location>
        <begin position="244"/>
        <end position="253"/>
    </location>
</feature>
<sequence length="388" mass="39005">MSDTDTTHFAPRPSAMGDLRLAGTIATGLVAGTLGLGALAAPLVGWKDWPSGLEKDATTPTLSMASVPKEQPPTTPTNVATDEGQTGGTNGATPLSAIGVSGGGPAGLNVLISDSSGASNTETSEDSSSQRRDDGARGEREGTVSSSSSDPTFTGRTDKGFVPPDYEDTDGDGLNNEQEKLVKSDPTQADAKVVRADGLSAETAFRIKSGVQALDTNGDGVINGDDDSDGDGIPNSVEEANGSDPLNQDSNGDNIPDSMDDRNGDGYPDGLPIPTPSAEQPADEEPAPVNPPVEETPVEDDTSAPPPVDEPPVPTPDPGTGTPGQPETDTPPAPEAPKPEAPAPAPEETPETEAPPAPPAPEPAPAVEEPAPAPAAVAEAPAPAPAPV</sequence>
<proteinExistence type="predicted"/>
<evidence type="ECO:0000256" key="3">
    <source>
        <dbReference type="ARBA" id="ARBA00022729"/>
    </source>
</evidence>
<feature type="compositionally biased region" description="Low complexity" evidence="5">
    <location>
        <begin position="318"/>
        <end position="328"/>
    </location>
</feature>
<evidence type="ECO:0000313" key="7">
    <source>
        <dbReference type="Proteomes" id="UP001147653"/>
    </source>
</evidence>
<organism evidence="6 7">
    <name type="scientific">Solirubrobacter phytolaccae</name>
    <dbReference type="NCBI Taxonomy" id="1404360"/>
    <lineage>
        <taxon>Bacteria</taxon>
        <taxon>Bacillati</taxon>
        <taxon>Actinomycetota</taxon>
        <taxon>Thermoleophilia</taxon>
        <taxon>Solirubrobacterales</taxon>
        <taxon>Solirubrobacteraceae</taxon>
        <taxon>Solirubrobacter</taxon>
    </lineage>
</organism>
<feature type="compositionally biased region" description="Polar residues" evidence="5">
    <location>
        <begin position="112"/>
        <end position="122"/>
    </location>
</feature>
<reference evidence="6" key="1">
    <citation type="submission" date="2022-10" db="EMBL/GenBank/DDBJ databases">
        <title>The WGS of Solirubrobacter phytolaccae KCTC 29190.</title>
        <authorList>
            <person name="Jiang Z."/>
        </authorList>
    </citation>
    <scope>NUCLEOTIDE SEQUENCE</scope>
    <source>
        <strain evidence="6">KCTC 29190</strain>
    </source>
</reference>
<dbReference type="InterPro" id="IPR059100">
    <property type="entry name" value="TSP3_bac"/>
</dbReference>
<accession>A0A9X3SAZ5</accession>
<protein>
    <submittedName>
        <fullName evidence="6">Uncharacterized protein</fullName>
    </submittedName>
</protein>
<name>A0A9X3SAZ5_9ACTN</name>
<keyword evidence="7" id="KW-1185">Reference proteome</keyword>
<dbReference type="Proteomes" id="UP001147653">
    <property type="component" value="Unassembled WGS sequence"/>
</dbReference>
<evidence type="ECO:0000256" key="1">
    <source>
        <dbReference type="ARBA" id="ARBA00004613"/>
    </source>
</evidence>
<dbReference type="AlphaFoldDB" id="A0A9X3SAZ5"/>
<feature type="compositionally biased region" description="Pro residues" evidence="5">
    <location>
        <begin position="329"/>
        <end position="364"/>
    </location>
</feature>
<evidence type="ECO:0000256" key="5">
    <source>
        <dbReference type="SAM" id="MobiDB-lite"/>
    </source>
</evidence>
<feature type="region of interest" description="Disordered" evidence="5">
    <location>
        <begin position="55"/>
        <end position="190"/>
    </location>
</feature>
<feature type="non-terminal residue" evidence="6">
    <location>
        <position position="388"/>
    </location>
</feature>
<feature type="region of interest" description="Disordered" evidence="5">
    <location>
        <begin position="208"/>
        <end position="388"/>
    </location>
</feature>
<dbReference type="EMBL" id="JAPDDP010000095">
    <property type="protein sequence ID" value="MDA0185029.1"/>
    <property type="molecule type" value="Genomic_DNA"/>
</dbReference>
<keyword evidence="3" id="KW-0732">Signal</keyword>
<keyword evidence="4" id="KW-0106">Calcium</keyword>
<feature type="compositionally biased region" description="Basic and acidic residues" evidence="5">
    <location>
        <begin position="128"/>
        <end position="142"/>
    </location>
</feature>
<feature type="compositionally biased region" description="Pro residues" evidence="5">
    <location>
        <begin position="304"/>
        <end position="317"/>
    </location>
</feature>
<gene>
    <name evidence="6" type="ORF">OJ997_32290</name>
</gene>
<evidence type="ECO:0000313" key="6">
    <source>
        <dbReference type="EMBL" id="MDA0185029.1"/>
    </source>
</evidence>